<keyword evidence="1" id="KW-0433">Leucine-rich repeat</keyword>
<evidence type="ECO:0000256" key="1">
    <source>
        <dbReference type="ARBA" id="ARBA00022614"/>
    </source>
</evidence>
<feature type="transmembrane region" description="Helical" evidence="3">
    <location>
        <begin position="12"/>
        <end position="29"/>
    </location>
</feature>
<sequence>MEAKNIRDYKRDILWGSVGMVAFMVIHLFVTDMFINGASPAVWIGLLIGVTIRNCNKGFTEKEGFVVPIVMIINYLLFKVGVYIPTEFVLFGSLSGLLIYYVHKGYERSKRIIIPLILILLSVFLFLNYYMFKDNIIKDRAFYKFVKKEYNITGDITEEDLGKIEKLSLKDNINRLDGIEKFKNLKVLRFWYGRKIESLKPIDKLKNVEELWFWYINLDKIQELDTMESVTWLEITYPKGGSLESLKNMPNLKKLAIQGMDMDNLNMLKGLKHLEELHVSDGYVKSLYGLEALQSIKTLSFYKIHNLDIDKIFELKNLEKIKLNGATVNDREKFDKIVKERNIQVEERTPVNLGKIIN</sequence>
<dbReference type="Gene3D" id="3.80.10.10">
    <property type="entry name" value="Ribonuclease Inhibitor"/>
    <property type="match status" value="1"/>
</dbReference>
<keyword evidence="3" id="KW-0472">Membrane</keyword>
<dbReference type="SUPFAM" id="SSF52058">
    <property type="entry name" value="L domain-like"/>
    <property type="match status" value="1"/>
</dbReference>
<dbReference type="Proteomes" id="UP000216024">
    <property type="component" value="Unassembled WGS sequence"/>
</dbReference>
<feature type="transmembrane region" description="Helical" evidence="3">
    <location>
        <begin position="112"/>
        <end position="132"/>
    </location>
</feature>
<protein>
    <submittedName>
        <fullName evidence="4">Uncharacterized protein</fullName>
    </submittedName>
</protein>
<feature type="transmembrane region" description="Helical" evidence="3">
    <location>
        <begin position="35"/>
        <end position="52"/>
    </location>
</feature>
<dbReference type="AlphaFoldDB" id="A0A267MP75"/>
<dbReference type="PANTHER" id="PTHR46652">
    <property type="entry name" value="LEUCINE-RICH REPEAT AND IQ DOMAIN-CONTAINING PROTEIN 1-RELATED"/>
    <property type="match status" value="1"/>
</dbReference>
<feature type="transmembrane region" description="Helical" evidence="3">
    <location>
        <begin position="88"/>
        <end position="103"/>
    </location>
</feature>
<dbReference type="OrthoDB" id="1937736at2"/>
<dbReference type="EMBL" id="NIBG01000002">
    <property type="protein sequence ID" value="PAB60695.1"/>
    <property type="molecule type" value="Genomic_DNA"/>
</dbReference>
<keyword evidence="3" id="KW-1133">Transmembrane helix</keyword>
<proteinExistence type="predicted"/>
<keyword evidence="3" id="KW-0812">Transmembrane</keyword>
<keyword evidence="2" id="KW-0677">Repeat</keyword>
<organism evidence="4 5">
    <name type="scientific">Anaeromicrobium sediminis</name>
    <dbReference type="NCBI Taxonomy" id="1478221"/>
    <lineage>
        <taxon>Bacteria</taxon>
        <taxon>Bacillati</taxon>
        <taxon>Bacillota</taxon>
        <taxon>Clostridia</taxon>
        <taxon>Peptostreptococcales</taxon>
        <taxon>Thermotaleaceae</taxon>
        <taxon>Anaeromicrobium</taxon>
    </lineage>
</organism>
<reference evidence="4 5" key="1">
    <citation type="submission" date="2017-06" db="EMBL/GenBank/DDBJ databases">
        <title>Draft genome sequence of anaerobic fermentative bacterium Anaeromicrobium sediminis DY2726D isolated from West Pacific Ocean sediments.</title>
        <authorList>
            <person name="Zeng X."/>
        </authorList>
    </citation>
    <scope>NUCLEOTIDE SEQUENCE [LARGE SCALE GENOMIC DNA]</scope>
    <source>
        <strain evidence="4 5">DY2726D</strain>
    </source>
</reference>
<evidence type="ECO:0000313" key="5">
    <source>
        <dbReference type="Proteomes" id="UP000216024"/>
    </source>
</evidence>
<dbReference type="PANTHER" id="PTHR46652:SF8">
    <property type="entry name" value="LEUCINE RICH REPEAT CONTAINING 23"/>
    <property type="match status" value="1"/>
</dbReference>
<evidence type="ECO:0000256" key="3">
    <source>
        <dbReference type="SAM" id="Phobius"/>
    </source>
</evidence>
<keyword evidence="5" id="KW-1185">Reference proteome</keyword>
<comment type="caution">
    <text evidence="4">The sequence shown here is derived from an EMBL/GenBank/DDBJ whole genome shotgun (WGS) entry which is preliminary data.</text>
</comment>
<accession>A0A267MP75</accession>
<gene>
    <name evidence="4" type="ORF">CCE28_03920</name>
</gene>
<evidence type="ECO:0000313" key="4">
    <source>
        <dbReference type="EMBL" id="PAB60695.1"/>
    </source>
</evidence>
<name>A0A267MP75_9FIRM</name>
<evidence type="ECO:0000256" key="2">
    <source>
        <dbReference type="ARBA" id="ARBA00022737"/>
    </source>
</evidence>
<dbReference type="RefSeq" id="WP_095131179.1">
    <property type="nucleotide sequence ID" value="NZ_NIBG01000002.1"/>
</dbReference>
<dbReference type="InterPro" id="IPR050836">
    <property type="entry name" value="SDS22/Internalin_LRR"/>
</dbReference>
<dbReference type="InterPro" id="IPR032675">
    <property type="entry name" value="LRR_dom_sf"/>
</dbReference>